<evidence type="ECO:0000313" key="1">
    <source>
        <dbReference type="EMBL" id="CEK96632.1"/>
    </source>
</evidence>
<reference evidence="1" key="1">
    <citation type="submission" date="2014-12" db="EMBL/GenBank/DDBJ databases">
        <title>Insight into the proteome of Arion vulgaris.</title>
        <authorList>
            <person name="Aradska J."/>
            <person name="Bulat T."/>
            <person name="Smidak R."/>
            <person name="Sarate P."/>
            <person name="Gangsoo J."/>
            <person name="Sialana F."/>
            <person name="Bilban M."/>
            <person name="Lubec G."/>
        </authorList>
    </citation>
    <scope>NUCLEOTIDE SEQUENCE</scope>
    <source>
        <tissue evidence="1">Skin</tissue>
    </source>
</reference>
<proteinExistence type="predicted"/>
<feature type="non-terminal residue" evidence="1">
    <location>
        <position position="56"/>
    </location>
</feature>
<dbReference type="EMBL" id="HACG01049767">
    <property type="protein sequence ID" value="CEK96632.1"/>
    <property type="molecule type" value="Transcribed_RNA"/>
</dbReference>
<organism evidence="1">
    <name type="scientific">Arion vulgaris</name>
    <dbReference type="NCBI Taxonomy" id="1028688"/>
    <lineage>
        <taxon>Eukaryota</taxon>
        <taxon>Metazoa</taxon>
        <taxon>Spiralia</taxon>
        <taxon>Lophotrochozoa</taxon>
        <taxon>Mollusca</taxon>
        <taxon>Gastropoda</taxon>
        <taxon>Heterobranchia</taxon>
        <taxon>Euthyneura</taxon>
        <taxon>Panpulmonata</taxon>
        <taxon>Eupulmonata</taxon>
        <taxon>Stylommatophora</taxon>
        <taxon>Helicina</taxon>
        <taxon>Arionoidea</taxon>
        <taxon>Arionidae</taxon>
        <taxon>Arion</taxon>
    </lineage>
</organism>
<gene>
    <name evidence="1" type="primary">ORF212806</name>
</gene>
<name>A0A0B7BUN7_9EUPU</name>
<accession>A0A0B7BUN7</accession>
<protein>
    <submittedName>
        <fullName evidence="1">Uncharacterized protein</fullName>
    </submittedName>
</protein>
<dbReference type="AlphaFoldDB" id="A0A0B7BUN7"/>
<sequence length="56" mass="6642">MVMRTTIGKFMNSFAFEWLDNQHPIIQLYGHTYSCSVSHSKFCRVHMLIVPMAHWL</sequence>